<dbReference type="GeneID" id="94835170"/>
<dbReference type="AlphaFoldDB" id="A0A1J4KQ67"/>
<dbReference type="VEuPathDB" id="TrichDB:TRFO_18934"/>
<feature type="region of interest" description="Disordered" evidence="1">
    <location>
        <begin position="141"/>
        <end position="233"/>
    </location>
</feature>
<protein>
    <submittedName>
        <fullName evidence="2">Uncharacterized protein</fullName>
    </submittedName>
</protein>
<feature type="compositionally biased region" description="Low complexity" evidence="1">
    <location>
        <begin position="151"/>
        <end position="168"/>
    </location>
</feature>
<dbReference type="RefSeq" id="XP_068364709.1">
    <property type="nucleotide sequence ID" value="XM_068500466.1"/>
</dbReference>
<comment type="caution">
    <text evidence="2">The sequence shown here is derived from an EMBL/GenBank/DDBJ whole genome shotgun (WGS) entry which is preliminary data.</text>
</comment>
<name>A0A1J4KQ67_9EUKA</name>
<evidence type="ECO:0000313" key="2">
    <source>
        <dbReference type="EMBL" id="OHT11573.1"/>
    </source>
</evidence>
<accession>A0A1J4KQ67</accession>
<dbReference type="Proteomes" id="UP000179807">
    <property type="component" value="Unassembled WGS sequence"/>
</dbReference>
<feature type="compositionally biased region" description="Pro residues" evidence="1">
    <location>
        <begin position="169"/>
        <end position="186"/>
    </location>
</feature>
<sequence length="233" mass="26536">MEYIAEEYSKDLEMCTLRQVPDSEILKKEAQIQAKFGNYDAAEELFAMSTSTREMTLQQRQENVHNFYERLQEHVEQRHADELALNDEKRMKEFNDIKIHYNKEIERMRKVLANSSMKLQVEQNFEEEDEIFKELIIDVEDENEMPKMEPSPKSSPKAVTPTKLSPRPSLSPKPTLPPKSPKPAISPKPAASPRSLVSRTLASARQKAAAKSPKSQMSPAAKRKTAPPASPSQ</sequence>
<organism evidence="2 3">
    <name type="scientific">Tritrichomonas foetus</name>
    <dbReference type="NCBI Taxonomy" id="1144522"/>
    <lineage>
        <taxon>Eukaryota</taxon>
        <taxon>Metamonada</taxon>
        <taxon>Parabasalia</taxon>
        <taxon>Tritrichomonadida</taxon>
        <taxon>Tritrichomonadidae</taxon>
        <taxon>Tritrichomonas</taxon>
    </lineage>
</organism>
<evidence type="ECO:0000256" key="1">
    <source>
        <dbReference type="SAM" id="MobiDB-lite"/>
    </source>
</evidence>
<gene>
    <name evidence="2" type="ORF">TRFO_18934</name>
</gene>
<reference evidence="2" key="1">
    <citation type="submission" date="2016-10" db="EMBL/GenBank/DDBJ databases">
        <authorList>
            <person name="Benchimol M."/>
            <person name="Almeida L.G."/>
            <person name="Vasconcelos A.T."/>
            <person name="Perreira-Neves A."/>
            <person name="Rosa I.A."/>
            <person name="Tasca T."/>
            <person name="Bogo M.R."/>
            <person name="de Souza W."/>
        </authorList>
    </citation>
    <scope>NUCLEOTIDE SEQUENCE [LARGE SCALE GENOMIC DNA]</scope>
    <source>
        <strain evidence="2">K</strain>
    </source>
</reference>
<keyword evidence="3" id="KW-1185">Reference proteome</keyword>
<proteinExistence type="predicted"/>
<dbReference type="EMBL" id="MLAK01000584">
    <property type="protein sequence ID" value="OHT11573.1"/>
    <property type="molecule type" value="Genomic_DNA"/>
</dbReference>
<evidence type="ECO:0000313" key="3">
    <source>
        <dbReference type="Proteomes" id="UP000179807"/>
    </source>
</evidence>